<dbReference type="Proteomes" id="UP000324800">
    <property type="component" value="Unassembled WGS sequence"/>
</dbReference>
<organism evidence="1 2">
    <name type="scientific">Streblomastix strix</name>
    <dbReference type="NCBI Taxonomy" id="222440"/>
    <lineage>
        <taxon>Eukaryota</taxon>
        <taxon>Metamonada</taxon>
        <taxon>Preaxostyla</taxon>
        <taxon>Oxymonadida</taxon>
        <taxon>Streblomastigidae</taxon>
        <taxon>Streblomastix</taxon>
    </lineage>
</organism>
<evidence type="ECO:0000313" key="1">
    <source>
        <dbReference type="EMBL" id="KAA6393466.1"/>
    </source>
</evidence>
<name>A0A5J4WFG8_9EUKA</name>
<protein>
    <submittedName>
        <fullName evidence="1">Uncharacterized protein</fullName>
    </submittedName>
</protein>
<dbReference type="AlphaFoldDB" id="A0A5J4WFG8"/>
<dbReference type="EMBL" id="SNRW01002222">
    <property type="protein sequence ID" value="KAA6393466.1"/>
    <property type="molecule type" value="Genomic_DNA"/>
</dbReference>
<reference evidence="1 2" key="1">
    <citation type="submission" date="2019-03" db="EMBL/GenBank/DDBJ databases">
        <title>Single cell metagenomics reveals metabolic interactions within the superorganism composed of flagellate Streblomastix strix and complex community of Bacteroidetes bacteria on its surface.</title>
        <authorList>
            <person name="Treitli S.C."/>
            <person name="Kolisko M."/>
            <person name="Husnik F."/>
            <person name="Keeling P."/>
            <person name="Hampl V."/>
        </authorList>
    </citation>
    <scope>NUCLEOTIDE SEQUENCE [LARGE SCALE GENOMIC DNA]</scope>
    <source>
        <strain evidence="1">ST1C</strain>
    </source>
</reference>
<sequence length="146" mass="16957">MDSDLLTETEEEFRYIQSAIRFDVQKDLLPLEALDFDVSFLPSMFTNNLDIDNARKQKELKELIYIEQDLKITSNFAKYVVAVILKVGKVALLLNQIQAMKFVICRSVAILFNRHFVEMDTEYAEEVGLITKGEKQKELTQQETDQ</sequence>
<comment type="caution">
    <text evidence="1">The sequence shown here is derived from an EMBL/GenBank/DDBJ whole genome shotgun (WGS) entry which is preliminary data.</text>
</comment>
<evidence type="ECO:0000313" key="2">
    <source>
        <dbReference type="Proteomes" id="UP000324800"/>
    </source>
</evidence>
<gene>
    <name evidence="1" type="ORF">EZS28_011012</name>
</gene>
<accession>A0A5J4WFG8</accession>
<proteinExistence type="predicted"/>